<organism evidence="1 2">
    <name type="scientific">Artemia franciscana</name>
    <name type="common">Brine shrimp</name>
    <name type="synonym">Artemia sanfranciscana</name>
    <dbReference type="NCBI Taxonomy" id="6661"/>
    <lineage>
        <taxon>Eukaryota</taxon>
        <taxon>Metazoa</taxon>
        <taxon>Ecdysozoa</taxon>
        <taxon>Arthropoda</taxon>
        <taxon>Crustacea</taxon>
        <taxon>Branchiopoda</taxon>
        <taxon>Anostraca</taxon>
        <taxon>Artemiidae</taxon>
        <taxon>Artemia</taxon>
    </lineage>
</organism>
<proteinExistence type="predicted"/>
<protein>
    <submittedName>
        <fullName evidence="1">Uncharacterized protein</fullName>
    </submittedName>
</protein>
<gene>
    <name evidence="1" type="ORF">QYM36_002879</name>
</gene>
<accession>A0AA88IIS9</accession>
<evidence type="ECO:0000313" key="1">
    <source>
        <dbReference type="EMBL" id="KAK2722482.1"/>
    </source>
</evidence>
<keyword evidence="2" id="KW-1185">Reference proteome</keyword>
<dbReference type="EMBL" id="JAVRJZ010000005">
    <property type="protein sequence ID" value="KAK2722482.1"/>
    <property type="molecule type" value="Genomic_DNA"/>
</dbReference>
<sequence>MGFRNVRAMNQTSKTKQFIRQIGYYLIVILGLSELRPLKNGLNKFGDEYATVIMDNPSVRHAGRLKLSIHLLVDLTHRRQQSIARLSATEKPPGATHMIKQPQSLPYAIILITTVVKDFSLL</sequence>
<name>A0AA88IIS9_ARTSF</name>
<dbReference type="Proteomes" id="UP001187531">
    <property type="component" value="Unassembled WGS sequence"/>
</dbReference>
<comment type="caution">
    <text evidence="1">The sequence shown here is derived from an EMBL/GenBank/DDBJ whole genome shotgun (WGS) entry which is preliminary data.</text>
</comment>
<reference evidence="1" key="1">
    <citation type="submission" date="2023-07" db="EMBL/GenBank/DDBJ databases">
        <title>Chromosome-level genome assembly of Artemia franciscana.</title>
        <authorList>
            <person name="Jo E."/>
        </authorList>
    </citation>
    <scope>NUCLEOTIDE SEQUENCE</scope>
    <source>
        <tissue evidence="1">Whole body</tissue>
    </source>
</reference>
<evidence type="ECO:0000313" key="2">
    <source>
        <dbReference type="Proteomes" id="UP001187531"/>
    </source>
</evidence>
<dbReference type="AlphaFoldDB" id="A0AA88IIS9"/>